<dbReference type="GO" id="GO:0009986">
    <property type="term" value="C:cell surface"/>
    <property type="evidence" value="ECO:0007669"/>
    <property type="project" value="UniProtKB-SubCell"/>
</dbReference>
<feature type="transmembrane region" description="Helical" evidence="3">
    <location>
        <begin position="12"/>
        <end position="36"/>
    </location>
</feature>
<keyword evidence="3" id="KW-0812">Transmembrane</keyword>
<evidence type="ECO:0000256" key="3">
    <source>
        <dbReference type="SAM" id="Phobius"/>
    </source>
</evidence>
<dbReference type="Pfam" id="PF15980">
    <property type="entry name" value="ComGF"/>
    <property type="match status" value="1"/>
</dbReference>
<dbReference type="GO" id="GO:0030420">
    <property type="term" value="P:establishment of competence for transformation"/>
    <property type="evidence" value="ECO:0007669"/>
    <property type="project" value="UniProtKB-KW"/>
</dbReference>
<organism evidence="4 5">
    <name type="scientific">Aliicoccus persicus</name>
    <dbReference type="NCBI Taxonomy" id="930138"/>
    <lineage>
        <taxon>Bacteria</taxon>
        <taxon>Bacillati</taxon>
        <taxon>Bacillota</taxon>
        <taxon>Bacilli</taxon>
        <taxon>Bacillales</taxon>
        <taxon>Staphylococcaceae</taxon>
        <taxon>Aliicoccus</taxon>
    </lineage>
</organism>
<proteinExistence type="predicted"/>
<accession>A0A921B5U3</accession>
<name>A0A921B5U3_9STAP</name>
<sequence>MKILKFVRSDSGFTLIEAILSLFTLAFILSFLPMLIKFFHSDDLIYDLDYDLFVIELMETYQDSEAVSTNDGQSMINFTTESKNVSYRLNNNRVIKSIDGVGFITMLFNVDAFIITESEYSIQLEIIGGQIENETFSFKK</sequence>
<dbReference type="PROSITE" id="PS00409">
    <property type="entry name" value="PROKAR_NTER_METHYL"/>
    <property type="match status" value="1"/>
</dbReference>
<reference evidence="4" key="1">
    <citation type="journal article" date="2021" name="PeerJ">
        <title>Extensive microbial diversity within the chicken gut microbiome revealed by metagenomics and culture.</title>
        <authorList>
            <person name="Gilroy R."/>
            <person name="Ravi A."/>
            <person name="Getino M."/>
            <person name="Pursley I."/>
            <person name="Horton D.L."/>
            <person name="Alikhan N.F."/>
            <person name="Baker D."/>
            <person name="Gharbi K."/>
            <person name="Hall N."/>
            <person name="Watson M."/>
            <person name="Adriaenssens E.M."/>
            <person name="Foster-Nyarko E."/>
            <person name="Jarju S."/>
            <person name="Secka A."/>
            <person name="Antonio M."/>
            <person name="Oren A."/>
            <person name="Chaudhuri R.R."/>
            <person name="La Ragione R."/>
            <person name="Hildebrand F."/>
            <person name="Pallen M.J."/>
        </authorList>
    </citation>
    <scope>NUCLEOTIDE SEQUENCE</scope>
    <source>
        <strain evidence="4">6019</strain>
    </source>
</reference>
<keyword evidence="2" id="KW-0178">Competence</keyword>
<evidence type="ECO:0000313" key="4">
    <source>
        <dbReference type="EMBL" id="HJE18771.1"/>
    </source>
</evidence>
<evidence type="ECO:0008006" key="6">
    <source>
        <dbReference type="Google" id="ProtNLM"/>
    </source>
</evidence>
<comment type="subcellular location">
    <subcellularLocation>
        <location evidence="1">Cell surface</location>
    </subcellularLocation>
</comment>
<dbReference type="InterPro" id="IPR012902">
    <property type="entry name" value="N_methyl_site"/>
</dbReference>
<comment type="caution">
    <text evidence="4">The sequence shown here is derived from an EMBL/GenBank/DDBJ whole genome shotgun (WGS) entry which is preliminary data.</text>
</comment>
<protein>
    <recommendedName>
        <fullName evidence="6">Competence protein ComGF</fullName>
    </recommendedName>
</protein>
<dbReference type="Proteomes" id="UP000763505">
    <property type="component" value="Unassembled WGS sequence"/>
</dbReference>
<evidence type="ECO:0000256" key="2">
    <source>
        <dbReference type="ARBA" id="ARBA00023287"/>
    </source>
</evidence>
<dbReference type="EMBL" id="DYYI01000003">
    <property type="protein sequence ID" value="HJE18771.1"/>
    <property type="molecule type" value="Genomic_DNA"/>
</dbReference>
<dbReference type="AlphaFoldDB" id="A0A921B5U3"/>
<dbReference type="InterPro" id="IPR016977">
    <property type="entry name" value="ComGF"/>
</dbReference>
<keyword evidence="3" id="KW-1133">Transmembrane helix</keyword>
<evidence type="ECO:0000313" key="5">
    <source>
        <dbReference type="Proteomes" id="UP000763505"/>
    </source>
</evidence>
<evidence type="ECO:0000256" key="1">
    <source>
        <dbReference type="ARBA" id="ARBA00004241"/>
    </source>
</evidence>
<gene>
    <name evidence="4" type="ORF">K8V35_00265</name>
</gene>
<reference evidence="4" key="2">
    <citation type="submission" date="2021-09" db="EMBL/GenBank/DDBJ databases">
        <authorList>
            <person name="Gilroy R."/>
        </authorList>
    </citation>
    <scope>NUCLEOTIDE SEQUENCE</scope>
    <source>
        <strain evidence="4">6019</strain>
    </source>
</reference>
<keyword evidence="3" id="KW-0472">Membrane</keyword>